<keyword evidence="2" id="KW-1185">Reference proteome</keyword>
<accession>A0ABP0UTK0</accession>
<organism evidence="1 2">
    <name type="scientific">Sphagnum troendelagicum</name>
    <dbReference type="NCBI Taxonomy" id="128251"/>
    <lineage>
        <taxon>Eukaryota</taxon>
        <taxon>Viridiplantae</taxon>
        <taxon>Streptophyta</taxon>
        <taxon>Embryophyta</taxon>
        <taxon>Bryophyta</taxon>
        <taxon>Sphagnophytina</taxon>
        <taxon>Sphagnopsida</taxon>
        <taxon>Sphagnales</taxon>
        <taxon>Sphagnaceae</taxon>
        <taxon>Sphagnum</taxon>
    </lineage>
</organism>
<dbReference type="Proteomes" id="UP001497512">
    <property type="component" value="Chromosome 6"/>
</dbReference>
<protein>
    <submittedName>
        <fullName evidence="1">Uncharacterized protein</fullName>
    </submittedName>
</protein>
<gene>
    <name evidence="1" type="ORF">CSSPTR1EN2_LOCUS19229</name>
</gene>
<dbReference type="EMBL" id="OZ019898">
    <property type="protein sequence ID" value="CAK9228589.1"/>
    <property type="molecule type" value="Genomic_DNA"/>
</dbReference>
<reference evidence="1" key="1">
    <citation type="submission" date="2024-02" db="EMBL/GenBank/DDBJ databases">
        <authorList>
            <consortium name="ELIXIR-Norway"/>
            <consortium name="Elixir Norway"/>
        </authorList>
    </citation>
    <scope>NUCLEOTIDE SEQUENCE</scope>
</reference>
<evidence type="ECO:0000313" key="2">
    <source>
        <dbReference type="Proteomes" id="UP001497512"/>
    </source>
</evidence>
<proteinExistence type="predicted"/>
<name>A0ABP0UTK0_9BRYO</name>
<evidence type="ECO:0000313" key="1">
    <source>
        <dbReference type="EMBL" id="CAK9228589.1"/>
    </source>
</evidence>
<sequence length="165" mass="17627">MSQLYREVQNIMNDCYMICSETGVRAVEQAVQQISPQQTKPLEETNSDASVLSAVLARNVSLSEDDLKNTDTFDVSIGGPGTLAEFSQLSRDADFAPGQVVSSLQQRSPGPGLIGRRSMTDLGAIGDNLIPALGGGNASGQHDQLFNSQALEAAYRKLPLPKDSE</sequence>